<dbReference type="EMBL" id="JACQAY010000167">
    <property type="protein sequence ID" value="MBI3539678.1"/>
    <property type="molecule type" value="Genomic_DNA"/>
</dbReference>
<gene>
    <name evidence="2" type="ORF">HY076_05345</name>
</gene>
<organism evidence="2 3">
    <name type="scientific">Eiseniibacteriota bacterium</name>
    <dbReference type="NCBI Taxonomy" id="2212470"/>
    <lineage>
        <taxon>Bacteria</taxon>
        <taxon>Candidatus Eiseniibacteriota</taxon>
    </lineage>
</organism>
<evidence type="ECO:0000313" key="3">
    <source>
        <dbReference type="Proteomes" id="UP000807850"/>
    </source>
</evidence>
<dbReference type="Gene3D" id="2.60.40.4070">
    <property type="match status" value="1"/>
</dbReference>
<dbReference type="InterPro" id="IPR013783">
    <property type="entry name" value="Ig-like_fold"/>
</dbReference>
<feature type="signal peptide" evidence="1">
    <location>
        <begin position="1"/>
        <end position="23"/>
    </location>
</feature>
<sequence length="1018" mass="108499">MRTSRIAGSILAALMLAAGVASATPVGKMQTIRRPRPARAEVIDNAQLIDINSISMFVTNTGSFAWNKATQVAGLEFPKGTGKTAVYAAGLWLGGVCRDSAGVPVLDTLRVAVSEYSDEYGPGAMVGGVSDDPTKAEYKVYKLDRVYTDSAVRDAALADYNAGAVPHGAPVVTVQGDGSLNILGDEMCWAVYNDADAANHSNRAGKTNPLGLEVQQTTFAFSRQGALGNTVFIKYRIINKGVRHLDNMFVSQWSDPDLGGATDDLVGCNVGRSLGFVYNATNNDALYGGQPPSVGFDFFQGPRVGGTPLPMASFNAYFNGNDPDNFRKTYNFMKGLDATGNPVTNPKTGLVDHFTFDGDPVSSTGWLDVSPNDKRLMLSAGPFAMAPGDTQEVVAGIVIGQSANRLASIALMQFYDDLAQSAFDLNFVLPSPPNSPTAVATPQDGAVQLTWDNKAESYNGAPYAFEGYVVYQGASIAGPFTRIATYDVVDGIQTVLDDAFDDQSFVVLKKPSALGTDAGVRYQARLTTDAVHGGPLFSGTKYYYVVTAYAVALGQTPQVLESPLNVFSVVPQGPAAGVDWSTASVTAPSQGAHAAGPAPTTDNCAVSIVDPNQLIKADYLMGYKPNAAGTMTWYVVRTVGAAVDTIINNQLDFTGDNGYPVFDGLQLKVSGAPLGLLGRVSFVPATAGTPPPFAGQDVGGLYFGGSADYSAILLPVGSQIDPTDPSKSFDVEVDFTGPLGVNQTVGQNAYHYFRTQDAGGGRVYQYQDYINVPFTVWDVSGAVPRQLNVGFLENQGNPVTAPATNHDYTDNRWDPDDLPDFNGFPGDDRQFLDIFSDSYSGASADPAYAGDWLSIGATQNGLYGFWPVTTDSINAPVHVGDKVVFATSKRGPNDYFTFSSTPANRFNAALAKNELALVKAVPNPYFAHSSYELNQFIRVLKFTHLPAQCTIRLFNLAGELVRTITKNDASSEAIWDLQSSRGLPVGSGIYVFHVDAPNVGTKIGKVVVFMEKERLNNF</sequence>
<protein>
    <submittedName>
        <fullName evidence="2">T9SS type A sorting domain-containing protein</fullName>
    </submittedName>
</protein>
<name>A0A9D6QME5_UNCEI</name>
<keyword evidence="1" id="KW-0732">Signal</keyword>
<reference evidence="2" key="1">
    <citation type="submission" date="2020-07" db="EMBL/GenBank/DDBJ databases">
        <title>Huge and variable diversity of episymbiotic CPR bacteria and DPANN archaea in groundwater ecosystems.</title>
        <authorList>
            <person name="He C.Y."/>
            <person name="Keren R."/>
            <person name="Whittaker M."/>
            <person name="Farag I.F."/>
            <person name="Doudna J."/>
            <person name="Cate J.H.D."/>
            <person name="Banfield J.F."/>
        </authorList>
    </citation>
    <scope>NUCLEOTIDE SEQUENCE</scope>
    <source>
        <strain evidence="2">NC_groundwater_928_Pr1_S-0.2um_72_17</strain>
    </source>
</reference>
<evidence type="ECO:0000313" key="2">
    <source>
        <dbReference type="EMBL" id="MBI3539678.1"/>
    </source>
</evidence>
<dbReference type="Proteomes" id="UP000807850">
    <property type="component" value="Unassembled WGS sequence"/>
</dbReference>
<accession>A0A9D6QME5</accession>
<proteinExistence type="predicted"/>
<dbReference type="AlphaFoldDB" id="A0A9D6QME5"/>
<feature type="chain" id="PRO_5038692127" evidence="1">
    <location>
        <begin position="24"/>
        <end position="1018"/>
    </location>
</feature>
<comment type="caution">
    <text evidence="2">The sequence shown here is derived from an EMBL/GenBank/DDBJ whole genome shotgun (WGS) entry which is preliminary data.</text>
</comment>
<dbReference type="Gene3D" id="2.60.40.10">
    <property type="entry name" value="Immunoglobulins"/>
    <property type="match status" value="1"/>
</dbReference>
<evidence type="ECO:0000256" key="1">
    <source>
        <dbReference type="SAM" id="SignalP"/>
    </source>
</evidence>